<name>A0ABT8TLB2_9ACTN</name>
<dbReference type="EMBL" id="JAULSC010000002">
    <property type="protein sequence ID" value="MDO3394752.1"/>
    <property type="molecule type" value="Genomic_DNA"/>
</dbReference>
<reference evidence="1" key="1">
    <citation type="submission" date="2023-06" db="EMBL/GenBank/DDBJ databases">
        <title>Genome sequence of Nocardioides sp. SOB44.</title>
        <authorList>
            <person name="Zhang G."/>
        </authorList>
    </citation>
    <scope>NUCLEOTIDE SEQUENCE</scope>
    <source>
        <strain evidence="1">SOB44</strain>
    </source>
</reference>
<evidence type="ECO:0000313" key="1">
    <source>
        <dbReference type="EMBL" id="MDO3394752.1"/>
    </source>
</evidence>
<proteinExistence type="predicted"/>
<dbReference type="Proteomes" id="UP001168363">
    <property type="component" value="Unassembled WGS sequence"/>
</dbReference>
<keyword evidence="2" id="KW-1185">Reference proteome</keyword>
<organism evidence="1 2">
    <name type="scientific">Nocardioides cremeus</name>
    <dbReference type="NCBI Taxonomy" id="3058044"/>
    <lineage>
        <taxon>Bacteria</taxon>
        <taxon>Bacillati</taxon>
        <taxon>Actinomycetota</taxon>
        <taxon>Actinomycetes</taxon>
        <taxon>Propionibacteriales</taxon>
        <taxon>Nocardioidaceae</taxon>
        <taxon>Nocardioides</taxon>
    </lineage>
</organism>
<dbReference type="RefSeq" id="WP_302705764.1">
    <property type="nucleotide sequence ID" value="NZ_JAULSC010000002.1"/>
</dbReference>
<gene>
    <name evidence="1" type="ORF">QWJ41_03390</name>
</gene>
<protein>
    <recommendedName>
        <fullName evidence="3">Lipoprotein</fullName>
    </recommendedName>
</protein>
<accession>A0ABT8TLB2</accession>
<comment type="caution">
    <text evidence="1">The sequence shown here is derived from an EMBL/GenBank/DDBJ whole genome shotgun (WGS) entry which is preliminary data.</text>
</comment>
<evidence type="ECO:0000313" key="2">
    <source>
        <dbReference type="Proteomes" id="UP001168363"/>
    </source>
</evidence>
<sequence length="219" mass="23564">MSAHHRKRRTVVYADDKMASMRRRLGVAPAGALMLMALSACSDSSDPTSTRGVEDVQPTSEVVIEARAVAALAANTVVSQSRPVDVSVDETDSSTEVYVRWKQDAPVTLVRVVLAANDRAIVGACDEVDLPCESGSSDAGDFVVLRSSKRTVEGFRQSDDGGSLTMTAYGTGDTFEVVQALLTNRDLNWTVPESVNLDNRWAGRLSPVRIGSDAEKMSR</sequence>
<evidence type="ECO:0008006" key="3">
    <source>
        <dbReference type="Google" id="ProtNLM"/>
    </source>
</evidence>